<evidence type="ECO:0000313" key="1">
    <source>
        <dbReference type="EMBL" id="RFU76656.1"/>
    </source>
</evidence>
<protein>
    <submittedName>
        <fullName evidence="1">Uncharacterized protein</fullName>
    </submittedName>
</protein>
<evidence type="ECO:0000313" key="2">
    <source>
        <dbReference type="Proteomes" id="UP000266272"/>
    </source>
</evidence>
<sequence>MQGIKCNPNITRQPRGPKPGYIQALKARIGNDNNGLTLSPQQENHCKILANITRSLAALENRLSGRSEVLLSQELIENEESEDKAASFTHQPRIQPPMGIEDSHSNVAQDGHSYIQQPEFQATTSSNHYIDLDTDAQAETLLKITPLHTDDDNGHTRSEENIRTLPKAHILGYEAAPRDLGVDMVWDSAITIDFASATKDARAISQEPPSPLRLNKKMPKDFNDYGSTFNCPTMIISPDSGSLSQPHSDSSYACLTDFSMPSTTAEAPILSELVRADL</sequence>
<dbReference type="EMBL" id="PXOA01000333">
    <property type="protein sequence ID" value="RFU76656.1"/>
    <property type="molecule type" value="Genomic_DNA"/>
</dbReference>
<proteinExistence type="predicted"/>
<gene>
    <name evidence="1" type="ORF">TARUN_5596</name>
</gene>
<organism evidence="1 2">
    <name type="scientific">Trichoderma arundinaceum</name>
    <dbReference type="NCBI Taxonomy" id="490622"/>
    <lineage>
        <taxon>Eukaryota</taxon>
        <taxon>Fungi</taxon>
        <taxon>Dikarya</taxon>
        <taxon>Ascomycota</taxon>
        <taxon>Pezizomycotina</taxon>
        <taxon>Sordariomycetes</taxon>
        <taxon>Hypocreomycetidae</taxon>
        <taxon>Hypocreales</taxon>
        <taxon>Hypocreaceae</taxon>
        <taxon>Trichoderma</taxon>
    </lineage>
</organism>
<dbReference type="Proteomes" id="UP000266272">
    <property type="component" value="Unassembled WGS sequence"/>
</dbReference>
<keyword evidence="2" id="KW-1185">Reference proteome</keyword>
<dbReference type="AlphaFoldDB" id="A0A395NKP7"/>
<dbReference type="OrthoDB" id="3037908at2759"/>
<reference evidence="1 2" key="1">
    <citation type="journal article" date="2018" name="PLoS Pathog.">
        <title>Evolution of structural diversity of trichothecenes, a family of toxins produced by plant pathogenic and entomopathogenic fungi.</title>
        <authorList>
            <person name="Proctor R.H."/>
            <person name="McCormick S.P."/>
            <person name="Kim H.S."/>
            <person name="Cardoza R.E."/>
            <person name="Stanley A.M."/>
            <person name="Lindo L."/>
            <person name="Kelly A."/>
            <person name="Brown D.W."/>
            <person name="Lee T."/>
            <person name="Vaughan M.M."/>
            <person name="Alexander N.J."/>
            <person name="Busman M."/>
            <person name="Gutierrez S."/>
        </authorList>
    </citation>
    <scope>NUCLEOTIDE SEQUENCE [LARGE SCALE GENOMIC DNA]</scope>
    <source>
        <strain evidence="1 2">IBT 40837</strain>
    </source>
</reference>
<name>A0A395NKP7_TRIAR</name>
<accession>A0A395NKP7</accession>
<comment type="caution">
    <text evidence="1">The sequence shown here is derived from an EMBL/GenBank/DDBJ whole genome shotgun (WGS) entry which is preliminary data.</text>
</comment>